<comment type="caution">
    <text evidence="3">The sequence shown here is derived from an EMBL/GenBank/DDBJ whole genome shotgun (WGS) entry which is preliminary data.</text>
</comment>
<dbReference type="AlphaFoldDB" id="A0AAD5HA59"/>
<organism evidence="3 4">
    <name type="scientific">Chlorella ohadii</name>
    <dbReference type="NCBI Taxonomy" id="2649997"/>
    <lineage>
        <taxon>Eukaryota</taxon>
        <taxon>Viridiplantae</taxon>
        <taxon>Chlorophyta</taxon>
        <taxon>core chlorophytes</taxon>
        <taxon>Trebouxiophyceae</taxon>
        <taxon>Chlorellales</taxon>
        <taxon>Chlorellaceae</taxon>
        <taxon>Chlorella clade</taxon>
        <taxon>Chlorella</taxon>
    </lineage>
</organism>
<keyword evidence="4" id="KW-1185">Reference proteome</keyword>
<dbReference type="Proteomes" id="UP001205105">
    <property type="component" value="Unassembled WGS sequence"/>
</dbReference>
<dbReference type="InterPro" id="IPR009030">
    <property type="entry name" value="Growth_fac_rcpt_cys_sf"/>
</dbReference>
<feature type="chain" id="PRO_5042292420" description="EGF-like domain-containing protein" evidence="1">
    <location>
        <begin position="21"/>
        <end position="717"/>
    </location>
</feature>
<accession>A0AAD5HA59</accession>
<evidence type="ECO:0000259" key="2">
    <source>
        <dbReference type="SMART" id="SM00181"/>
    </source>
</evidence>
<feature type="signal peptide" evidence="1">
    <location>
        <begin position="1"/>
        <end position="20"/>
    </location>
</feature>
<feature type="domain" description="EGF-like" evidence="2">
    <location>
        <begin position="543"/>
        <end position="574"/>
    </location>
</feature>
<name>A0AAD5HA59_9CHLO</name>
<dbReference type="EMBL" id="JADXDR010000003">
    <property type="protein sequence ID" value="KAI7846367.1"/>
    <property type="molecule type" value="Genomic_DNA"/>
</dbReference>
<sequence>MRGAVLAVVLATALVGNAAAAAAPTADSLCEAQGWNVINPEDLAPELLNLTLTAFEAQFIPSESNPDDGQRPVWVPCDQLDAQVEAACEQVEGEVAAYQLRMAVNCTHDAPVPHSDLASFIANVTLDGDREEVSFIDVFIDLDASHTTLPCDDALCALCASDAAVCDVCQPEYSPDPTTSVCAAAPQPAPTSDATAAVGSSTGPARASAKSCPEGQYWGAWDSDGKAVCLDCYRPGCSDCAACDPGVYGPNFCWNGQYCIPRASGGRACLDGYFFKSGGCSLCRITIPNCAFCKYCKNGTAKCINGAQCEQCSPGYKLGPRGYCIPNTSVRRGDSGAAMWLWGERGQRTRCGHPSGLAGDSPVTALSLAAATLHNPQITRKASGERVSLATGAANMRAALAALLAVALLAAGAAAQGDFCEGEGWEALSPEDVPEEVLNITLTDFNKQYVPSEENPDDGDSPVWVPCDTGDLEVQVFVGCQQVDGEAVLYQLRMGLNCTLTSPLPNSNIASFDANVTMGPASESATFSDVSISLDEAQTRNTECTVENCAACEDPAKCEACMPGYALDDSGACIVTVDDGSALLAAGAGATLPAPSDKSCPIGWYINGLMPYNPDGSVNCLRCTREGCTDCSWCASPPMQQGWCWNNQQCATWNGDRFCLDGYYFKFGGCAQCRITIPNCAFCNACTAGTPRCINGAQCTQCAPGYTLGPAGYCPKA</sequence>
<dbReference type="SUPFAM" id="SSF57184">
    <property type="entry name" value="Growth factor receptor domain"/>
    <property type="match status" value="2"/>
</dbReference>
<dbReference type="InterPro" id="IPR000742">
    <property type="entry name" value="EGF"/>
</dbReference>
<protein>
    <recommendedName>
        <fullName evidence="2">EGF-like domain-containing protein</fullName>
    </recommendedName>
</protein>
<dbReference type="PANTHER" id="PTHR23275">
    <property type="entry name" value="CABRIOLET.-RELATED"/>
    <property type="match status" value="1"/>
</dbReference>
<proteinExistence type="predicted"/>
<evidence type="ECO:0000313" key="4">
    <source>
        <dbReference type="Proteomes" id="UP001205105"/>
    </source>
</evidence>
<evidence type="ECO:0000313" key="3">
    <source>
        <dbReference type="EMBL" id="KAI7846367.1"/>
    </source>
</evidence>
<keyword evidence="1" id="KW-0732">Signal</keyword>
<gene>
    <name evidence="3" type="ORF">COHA_000079</name>
</gene>
<feature type="domain" description="EGF-like" evidence="2">
    <location>
        <begin position="289"/>
        <end position="325"/>
    </location>
</feature>
<dbReference type="SMART" id="SM00181">
    <property type="entry name" value="EGF"/>
    <property type="match status" value="4"/>
</dbReference>
<dbReference type="Gene3D" id="2.10.220.10">
    <property type="entry name" value="Hormone Receptor, Insulin-like Growth Factor Receptor 1, Chain A, domain 2"/>
    <property type="match status" value="1"/>
</dbReference>
<reference evidence="3" key="1">
    <citation type="submission" date="2020-11" db="EMBL/GenBank/DDBJ databases">
        <title>Chlorella ohadii genome sequencing and assembly.</title>
        <authorList>
            <person name="Murik O."/>
            <person name="Treves H."/>
            <person name="Kedem I."/>
            <person name="Shotland Y."/>
            <person name="Kaplan A."/>
        </authorList>
    </citation>
    <scope>NUCLEOTIDE SEQUENCE</scope>
    <source>
        <strain evidence="3">1</strain>
    </source>
</reference>
<dbReference type="PANTHER" id="PTHR23275:SF100">
    <property type="entry name" value="EGF-LIKE DOMAIN-CONTAINING PROTEIN"/>
    <property type="match status" value="1"/>
</dbReference>
<feature type="domain" description="EGF-like" evidence="2">
    <location>
        <begin position="150"/>
        <end position="183"/>
    </location>
</feature>
<dbReference type="InterPro" id="IPR052798">
    <property type="entry name" value="Giardia_VSA"/>
</dbReference>
<evidence type="ECO:0000256" key="1">
    <source>
        <dbReference type="SAM" id="SignalP"/>
    </source>
</evidence>
<feature type="domain" description="EGF-like" evidence="2">
    <location>
        <begin position="679"/>
        <end position="715"/>
    </location>
</feature>